<evidence type="ECO:0000256" key="3">
    <source>
        <dbReference type="ARBA" id="ARBA00022692"/>
    </source>
</evidence>
<feature type="transmembrane region" description="Helical" evidence="7">
    <location>
        <begin position="351"/>
        <end position="378"/>
    </location>
</feature>
<evidence type="ECO:0000256" key="5">
    <source>
        <dbReference type="ARBA" id="ARBA00023136"/>
    </source>
</evidence>
<sequence>MFKNFLLESLRAKKNRPLSFIINWLGLTLGFAAVIVMYLFIMAQLRHDNCFSESMESAGRCEIDTDVIGAICPDPLARFMMQLPEVVAATRTTQRDIPIKAAHRDGDAVMLTALYGDTSLLEVLPFRIVSGGGPDALRDISSGLISRSAAQRLFGSLDVVGKQMVVSNTYPVTITGIIEDVPQNSFYTPEVILPMKLLATMNGAPEDKADRWSSWSTACHFRLHPGTDWAAFNKKFQIALLEERWESFGPGYQTIGENNLTVEEYIAQKGGPDNPDLPHVRPFMDCYFAYDIAENGSINTYNPSSLMVLAIVAGLILLIAIFNYINIYTARSTEVIRAMGIKSIMGASRRNLIGFIIGDSVVITFVSALTAYLLAAMLQPLFPAIIGTELSLSLTWDMLLVLFVGMPLLCGVLSGIFPAVTLTRMKPLDAIANRSSGGRQMSAVRNGLIVLQFIISIGLIASTLLINKQMRYINTLDMGYNRENILTIESEAFAYYRTNNVERFAAFRNRLLTSPTIIDASLIDGYLPQVGSMNTLSLGGDQLYTPRFLYGDPHTLHVLGVPVLEGDSISESNYRHLRWNQGMINEALAEYIRTNAPEIDVPGEQFIGVFRNFQHQPVTETVSPLMLASASSGNAHIRIAAGQVEPALKHIKKTFEAMFPDELYDCVFLDAEFNSLYQQEHLFQARLLTFSLLAIVISCLGLFALVGYSVERRRKEIAIRKVHGAMIREVVGMLCLSFLRWLAISFVIAVPLVWWIMERWMSQYAYRTAMSWWVFALAGLISLVIALFTVLGQSYKAAVENPAHAIKSE</sequence>
<organism evidence="10 11">
    <name type="scientific">Candidatus Rikenella faecigallinarum</name>
    <dbReference type="NCBI Taxonomy" id="2838745"/>
    <lineage>
        <taxon>Bacteria</taxon>
        <taxon>Pseudomonadati</taxon>
        <taxon>Bacteroidota</taxon>
        <taxon>Bacteroidia</taxon>
        <taxon>Bacteroidales</taxon>
        <taxon>Rikenellaceae</taxon>
        <taxon>Rikenella</taxon>
    </lineage>
</organism>
<feature type="transmembrane region" description="Helical" evidence="7">
    <location>
        <begin position="687"/>
        <end position="710"/>
    </location>
</feature>
<dbReference type="GO" id="GO:0005886">
    <property type="term" value="C:plasma membrane"/>
    <property type="evidence" value="ECO:0007669"/>
    <property type="project" value="UniProtKB-SubCell"/>
</dbReference>
<dbReference type="AlphaFoldDB" id="A0A9D1TXY2"/>
<accession>A0A9D1TXY2</accession>
<comment type="similarity">
    <text evidence="6">Belongs to the ABC-4 integral membrane protein family.</text>
</comment>
<evidence type="ECO:0000256" key="4">
    <source>
        <dbReference type="ARBA" id="ARBA00022989"/>
    </source>
</evidence>
<dbReference type="PANTHER" id="PTHR30572">
    <property type="entry name" value="MEMBRANE COMPONENT OF TRANSPORTER-RELATED"/>
    <property type="match status" value="1"/>
</dbReference>
<keyword evidence="5 7" id="KW-0472">Membrane</keyword>
<feature type="transmembrane region" description="Helical" evidence="7">
    <location>
        <begin position="306"/>
        <end position="330"/>
    </location>
</feature>
<dbReference type="InterPro" id="IPR003838">
    <property type="entry name" value="ABC3_permease_C"/>
</dbReference>
<evidence type="ECO:0000259" key="8">
    <source>
        <dbReference type="Pfam" id="PF02687"/>
    </source>
</evidence>
<keyword evidence="3 7" id="KW-0812">Transmembrane</keyword>
<feature type="transmembrane region" description="Helical" evidence="7">
    <location>
        <begin position="398"/>
        <end position="422"/>
    </location>
</feature>
<feature type="transmembrane region" description="Helical" evidence="7">
    <location>
        <begin position="731"/>
        <end position="757"/>
    </location>
</feature>
<dbReference type="EMBL" id="DXHL01000006">
    <property type="protein sequence ID" value="HIW10160.1"/>
    <property type="molecule type" value="Genomic_DNA"/>
</dbReference>
<proteinExistence type="inferred from homology"/>
<keyword evidence="2" id="KW-1003">Cell membrane</keyword>
<feature type="domain" description="ABC3 transporter permease C-terminal" evidence="8">
    <location>
        <begin position="689"/>
        <end position="801"/>
    </location>
</feature>
<evidence type="ECO:0000313" key="10">
    <source>
        <dbReference type="EMBL" id="HIW10160.1"/>
    </source>
</evidence>
<comment type="subcellular location">
    <subcellularLocation>
        <location evidence="1">Cell membrane</location>
        <topology evidence="1">Multi-pass membrane protein</topology>
    </subcellularLocation>
</comment>
<feature type="transmembrane region" description="Helical" evidence="7">
    <location>
        <begin position="21"/>
        <end position="41"/>
    </location>
</feature>
<feature type="domain" description="MacB-like periplasmic core" evidence="9">
    <location>
        <begin position="21"/>
        <end position="235"/>
    </location>
</feature>
<reference evidence="10" key="2">
    <citation type="submission" date="2021-04" db="EMBL/GenBank/DDBJ databases">
        <authorList>
            <person name="Gilroy R."/>
        </authorList>
    </citation>
    <scope>NUCLEOTIDE SEQUENCE</scope>
    <source>
        <strain evidence="10">ChiBcec15-1070</strain>
    </source>
</reference>
<dbReference type="GO" id="GO:0022857">
    <property type="term" value="F:transmembrane transporter activity"/>
    <property type="evidence" value="ECO:0007669"/>
    <property type="project" value="TreeGrafter"/>
</dbReference>
<dbReference type="InterPro" id="IPR050250">
    <property type="entry name" value="Macrolide_Exporter_MacB"/>
</dbReference>
<feature type="transmembrane region" description="Helical" evidence="7">
    <location>
        <begin position="443"/>
        <end position="466"/>
    </location>
</feature>
<evidence type="ECO:0000259" key="9">
    <source>
        <dbReference type="Pfam" id="PF12704"/>
    </source>
</evidence>
<evidence type="ECO:0000256" key="1">
    <source>
        <dbReference type="ARBA" id="ARBA00004651"/>
    </source>
</evidence>
<dbReference type="InterPro" id="IPR025857">
    <property type="entry name" value="MacB_PCD"/>
</dbReference>
<evidence type="ECO:0000313" key="11">
    <source>
        <dbReference type="Proteomes" id="UP000823926"/>
    </source>
</evidence>
<dbReference type="Proteomes" id="UP000823926">
    <property type="component" value="Unassembled WGS sequence"/>
</dbReference>
<feature type="transmembrane region" description="Helical" evidence="7">
    <location>
        <begin position="769"/>
        <end position="791"/>
    </location>
</feature>
<keyword evidence="4 7" id="KW-1133">Transmembrane helix</keyword>
<dbReference type="Pfam" id="PF12704">
    <property type="entry name" value="MacB_PCD"/>
    <property type="match status" value="1"/>
</dbReference>
<dbReference type="PANTHER" id="PTHR30572:SF4">
    <property type="entry name" value="ABC TRANSPORTER PERMEASE YTRF"/>
    <property type="match status" value="1"/>
</dbReference>
<reference evidence="10" key="1">
    <citation type="journal article" date="2021" name="PeerJ">
        <title>Extensive microbial diversity within the chicken gut microbiome revealed by metagenomics and culture.</title>
        <authorList>
            <person name="Gilroy R."/>
            <person name="Ravi A."/>
            <person name="Getino M."/>
            <person name="Pursley I."/>
            <person name="Horton D.L."/>
            <person name="Alikhan N.F."/>
            <person name="Baker D."/>
            <person name="Gharbi K."/>
            <person name="Hall N."/>
            <person name="Watson M."/>
            <person name="Adriaenssens E.M."/>
            <person name="Foster-Nyarko E."/>
            <person name="Jarju S."/>
            <person name="Secka A."/>
            <person name="Antonio M."/>
            <person name="Oren A."/>
            <person name="Chaudhuri R.R."/>
            <person name="La Ragione R."/>
            <person name="Hildebrand F."/>
            <person name="Pallen M.J."/>
        </authorList>
    </citation>
    <scope>NUCLEOTIDE SEQUENCE</scope>
    <source>
        <strain evidence="10">ChiBcec15-1070</strain>
    </source>
</reference>
<dbReference type="Pfam" id="PF02687">
    <property type="entry name" value="FtsX"/>
    <property type="match status" value="2"/>
</dbReference>
<evidence type="ECO:0000256" key="6">
    <source>
        <dbReference type="ARBA" id="ARBA00038076"/>
    </source>
</evidence>
<feature type="domain" description="ABC3 transporter permease C-terminal" evidence="8">
    <location>
        <begin position="311"/>
        <end position="427"/>
    </location>
</feature>
<gene>
    <name evidence="10" type="ORF">H9888_01545</name>
</gene>
<evidence type="ECO:0000256" key="2">
    <source>
        <dbReference type="ARBA" id="ARBA00022475"/>
    </source>
</evidence>
<evidence type="ECO:0000256" key="7">
    <source>
        <dbReference type="SAM" id="Phobius"/>
    </source>
</evidence>
<protein>
    <submittedName>
        <fullName evidence="10">ABC transporter permease</fullName>
    </submittedName>
</protein>
<comment type="caution">
    <text evidence="10">The sequence shown here is derived from an EMBL/GenBank/DDBJ whole genome shotgun (WGS) entry which is preliminary data.</text>
</comment>
<name>A0A9D1TXY2_9BACT</name>